<feature type="transmembrane region" description="Helical" evidence="6">
    <location>
        <begin position="137"/>
        <end position="156"/>
    </location>
</feature>
<evidence type="ECO:0000259" key="7">
    <source>
        <dbReference type="Pfam" id="PF05140"/>
    </source>
</evidence>
<feature type="transmembrane region" description="Helical" evidence="6">
    <location>
        <begin position="265"/>
        <end position="286"/>
    </location>
</feature>
<name>A0A1I0NUI3_9BACT</name>
<keyword evidence="2 6" id="KW-0812">Transmembrane</keyword>
<dbReference type="PANTHER" id="PTHR31566:SF5">
    <property type="entry name" value="RESB-LIKE DOMAIN-CONTAINING PROTEIN"/>
    <property type="match status" value="1"/>
</dbReference>
<sequence length="299" mass="33308">MKEGFLIGGGLVVIGLMVQLCFGAVPWSAIAWPLNGLLFGALLALTVIAFLMRKRIYVIRFLASYMAAIPVLVYAVVLTIVMGLTRQQSGLDMNSEGTWLNDMLAFWPFVLIYVLMAVILALVILRRLAHLSSWRRDIPFVMNHLGLFLAMTTATLGNADMQRLKMVAAVGIPEWRALAVNGTIQRLPMTIELKRFIMETYDDGSAKRYASEVLIRKASGETVETTIDVNRPVEIEGWKIYQYGYDTEMGAQSHISILELVSDPWLPFVYVGIYMMLGGAVCLFVFGGRRGKTNGEVIN</sequence>
<keyword evidence="3" id="KW-0201">Cytochrome c-type biogenesis</keyword>
<evidence type="ECO:0000256" key="5">
    <source>
        <dbReference type="ARBA" id="ARBA00023136"/>
    </source>
</evidence>
<dbReference type="PANTHER" id="PTHR31566">
    <property type="entry name" value="CYTOCHROME C BIOGENESIS PROTEIN CCS1, CHLOROPLASTIC"/>
    <property type="match status" value="1"/>
</dbReference>
<organism evidence="8 9">
    <name type="scientific">Prevotella aff. ruminicola Tc2-24</name>
    <dbReference type="NCBI Taxonomy" id="81582"/>
    <lineage>
        <taxon>Bacteria</taxon>
        <taxon>Pseudomonadati</taxon>
        <taxon>Bacteroidota</taxon>
        <taxon>Bacteroidia</taxon>
        <taxon>Bacteroidales</taxon>
        <taxon>Prevotellaceae</taxon>
        <taxon>Prevotella</taxon>
    </lineage>
</organism>
<dbReference type="Proteomes" id="UP000199373">
    <property type="component" value="Unassembled WGS sequence"/>
</dbReference>
<dbReference type="Pfam" id="PF05140">
    <property type="entry name" value="ResB"/>
    <property type="match status" value="1"/>
</dbReference>
<feature type="transmembrane region" description="Helical" evidence="6">
    <location>
        <begin position="63"/>
        <end position="84"/>
    </location>
</feature>
<comment type="subcellular location">
    <subcellularLocation>
        <location evidence="1">Membrane</location>
        <topology evidence="1">Multi-pass membrane protein</topology>
    </subcellularLocation>
</comment>
<evidence type="ECO:0000256" key="2">
    <source>
        <dbReference type="ARBA" id="ARBA00022692"/>
    </source>
</evidence>
<dbReference type="GO" id="GO:0016020">
    <property type="term" value="C:membrane"/>
    <property type="evidence" value="ECO:0007669"/>
    <property type="project" value="UniProtKB-SubCell"/>
</dbReference>
<proteinExistence type="predicted"/>
<evidence type="ECO:0000256" key="3">
    <source>
        <dbReference type="ARBA" id="ARBA00022748"/>
    </source>
</evidence>
<evidence type="ECO:0000313" key="9">
    <source>
        <dbReference type="Proteomes" id="UP000199373"/>
    </source>
</evidence>
<keyword evidence="5 6" id="KW-0472">Membrane</keyword>
<evidence type="ECO:0000256" key="6">
    <source>
        <dbReference type="SAM" id="Phobius"/>
    </source>
</evidence>
<reference evidence="8 9" key="1">
    <citation type="submission" date="2016-10" db="EMBL/GenBank/DDBJ databases">
        <authorList>
            <person name="de Groot N.N."/>
        </authorList>
    </citation>
    <scope>NUCLEOTIDE SEQUENCE [LARGE SCALE GENOMIC DNA]</scope>
    <source>
        <strain evidence="8 9">TC2-24</strain>
    </source>
</reference>
<evidence type="ECO:0000313" key="8">
    <source>
        <dbReference type="EMBL" id="SEW05270.1"/>
    </source>
</evidence>
<gene>
    <name evidence="8" type="ORF">SAMN04487850_1355</name>
</gene>
<feature type="domain" description="ResB-like" evidence="7">
    <location>
        <begin position="142"/>
        <end position="249"/>
    </location>
</feature>
<dbReference type="EMBL" id="FOIQ01000003">
    <property type="protein sequence ID" value="SEW05270.1"/>
    <property type="molecule type" value="Genomic_DNA"/>
</dbReference>
<feature type="transmembrane region" description="Helical" evidence="6">
    <location>
        <begin position="104"/>
        <end position="125"/>
    </location>
</feature>
<evidence type="ECO:0000256" key="4">
    <source>
        <dbReference type="ARBA" id="ARBA00022989"/>
    </source>
</evidence>
<accession>A0A1I0NUI3</accession>
<dbReference type="AlphaFoldDB" id="A0A1I0NUI3"/>
<keyword evidence="4 6" id="KW-1133">Transmembrane helix</keyword>
<dbReference type="GO" id="GO:0017004">
    <property type="term" value="P:cytochrome complex assembly"/>
    <property type="evidence" value="ECO:0007669"/>
    <property type="project" value="UniProtKB-KW"/>
</dbReference>
<evidence type="ECO:0000256" key="1">
    <source>
        <dbReference type="ARBA" id="ARBA00004141"/>
    </source>
</evidence>
<dbReference type="InterPro" id="IPR023494">
    <property type="entry name" value="Cyt_c_bgen_Ccs1/CcsB/ResB"/>
</dbReference>
<keyword evidence="9" id="KW-1185">Reference proteome</keyword>
<feature type="transmembrane region" description="Helical" evidence="6">
    <location>
        <begin position="33"/>
        <end position="51"/>
    </location>
</feature>
<protein>
    <submittedName>
        <fullName evidence="8">ResB-like family protein</fullName>
    </submittedName>
</protein>
<dbReference type="InterPro" id="IPR007816">
    <property type="entry name" value="ResB-like_domain"/>
</dbReference>